<reference evidence="1 2" key="1">
    <citation type="submission" date="2019-03" db="EMBL/GenBank/DDBJ databases">
        <title>Genomic Encyclopedia of Archaeal and Bacterial Type Strains, Phase II (KMG-II): from individual species to whole genera.</title>
        <authorList>
            <person name="Goeker M."/>
        </authorList>
    </citation>
    <scope>NUCLEOTIDE SEQUENCE [LARGE SCALE GENOMIC DNA]</scope>
    <source>
        <strain evidence="1 2">DSM 28353</strain>
    </source>
</reference>
<protein>
    <submittedName>
        <fullName evidence="1">Uncharacterized protein</fullName>
    </submittedName>
</protein>
<dbReference type="OrthoDB" id="9846730at2"/>
<accession>A0A4R6WH92</accession>
<dbReference type="AlphaFoldDB" id="A0A4R6WH92"/>
<name>A0A4R6WH92_9SPHI</name>
<evidence type="ECO:0000313" key="1">
    <source>
        <dbReference type="EMBL" id="TDQ79543.1"/>
    </source>
</evidence>
<sequence length="106" mass="12122">MIENKVYAAIILRLEELEHKGAYNGNAHHLAQDLAKMVSIELLSKQQRFIYDNLDDGRFCAVDAKYLDYATGLGTKNISSQIQQIQKKTNLIGIIKNGKNFKYYKL</sequence>
<dbReference type="RefSeq" id="WP_133583325.1">
    <property type="nucleotide sequence ID" value="NZ_SNYV01000011.1"/>
</dbReference>
<comment type="caution">
    <text evidence="1">The sequence shown here is derived from an EMBL/GenBank/DDBJ whole genome shotgun (WGS) entry which is preliminary data.</text>
</comment>
<evidence type="ECO:0000313" key="2">
    <source>
        <dbReference type="Proteomes" id="UP000295292"/>
    </source>
</evidence>
<keyword evidence="2" id="KW-1185">Reference proteome</keyword>
<gene>
    <name evidence="1" type="ORF">CLV99_0986</name>
</gene>
<dbReference type="EMBL" id="SNYV01000011">
    <property type="protein sequence ID" value="TDQ79543.1"/>
    <property type="molecule type" value="Genomic_DNA"/>
</dbReference>
<organism evidence="1 2">
    <name type="scientific">Sphingobacterium yanglingense</name>
    <dbReference type="NCBI Taxonomy" id="1437280"/>
    <lineage>
        <taxon>Bacteria</taxon>
        <taxon>Pseudomonadati</taxon>
        <taxon>Bacteroidota</taxon>
        <taxon>Sphingobacteriia</taxon>
        <taxon>Sphingobacteriales</taxon>
        <taxon>Sphingobacteriaceae</taxon>
        <taxon>Sphingobacterium</taxon>
    </lineage>
</organism>
<dbReference type="Proteomes" id="UP000295292">
    <property type="component" value="Unassembled WGS sequence"/>
</dbReference>
<proteinExistence type="predicted"/>